<feature type="transmembrane region" description="Helical" evidence="1">
    <location>
        <begin position="39"/>
        <end position="61"/>
    </location>
</feature>
<dbReference type="Proteomes" id="UP001224890">
    <property type="component" value="Unassembled WGS sequence"/>
</dbReference>
<keyword evidence="1" id="KW-0472">Membrane</keyword>
<protein>
    <submittedName>
        <fullName evidence="2">Uncharacterized protein</fullName>
    </submittedName>
</protein>
<reference evidence="2" key="1">
    <citation type="submission" date="2021-06" db="EMBL/GenBank/DDBJ databases">
        <title>Comparative genomics, transcriptomics and evolutionary studies reveal genomic signatures of adaptation to plant cell wall in hemibiotrophic fungi.</title>
        <authorList>
            <consortium name="DOE Joint Genome Institute"/>
            <person name="Baroncelli R."/>
            <person name="Diaz J.F."/>
            <person name="Benocci T."/>
            <person name="Peng M."/>
            <person name="Battaglia E."/>
            <person name="Haridas S."/>
            <person name="Andreopoulos W."/>
            <person name="Labutti K."/>
            <person name="Pangilinan J."/>
            <person name="Floch G.L."/>
            <person name="Makela M.R."/>
            <person name="Henrissat B."/>
            <person name="Grigoriev I.V."/>
            <person name="Crouch J.A."/>
            <person name="De Vries R.P."/>
            <person name="Sukno S.A."/>
            <person name="Thon M.R."/>
        </authorList>
    </citation>
    <scope>NUCLEOTIDE SEQUENCE</scope>
    <source>
        <strain evidence="2">CBS 193.32</strain>
    </source>
</reference>
<sequence length="118" mass="13352">MDGWEGFGLGFITDLKNGVGFFASWAFLILPFFLPQTRFLSASTPVSLLSCIFDFHLWSFLRKGFPFLFSSFLPGFFSRLATTAFQLMIGLVMGASRVVGSKGLRSEEELEMMERRLE</sequence>
<dbReference type="AlphaFoldDB" id="A0AAJ0AXN2"/>
<keyword evidence="1" id="KW-1133">Transmembrane helix</keyword>
<keyword evidence="1" id="KW-0812">Transmembrane</keyword>
<keyword evidence="3" id="KW-1185">Reference proteome</keyword>
<dbReference type="RefSeq" id="XP_060435963.1">
    <property type="nucleotide sequence ID" value="XM_060573436.1"/>
</dbReference>
<evidence type="ECO:0000313" key="3">
    <source>
        <dbReference type="Proteomes" id="UP001224890"/>
    </source>
</evidence>
<feature type="transmembrane region" description="Helical" evidence="1">
    <location>
        <begin position="76"/>
        <end position="95"/>
    </location>
</feature>
<dbReference type="EMBL" id="JAHMHR010000002">
    <property type="protein sequence ID" value="KAK1700206.1"/>
    <property type="molecule type" value="Genomic_DNA"/>
</dbReference>
<feature type="transmembrane region" description="Helical" evidence="1">
    <location>
        <begin position="15"/>
        <end position="34"/>
    </location>
</feature>
<proteinExistence type="predicted"/>
<name>A0AAJ0AXN2_9PEZI</name>
<evidence type="ECO:0000313" key="2">
    <source>
        <dbReference type="EMBL" id="KAK1700206.1"/>
    </source>
</evidence>
<accession>A0AAJ0AXN2</accession>
<organism evidence="2 3">
    <name type="scientific">Colletotrichum godetiae</name>
    <dbReference type="NCBI Taxonomy" id="1209918"/>
    <lineage>
        <taxon>Eukaryota</taxon>
        <taxon>Fungi</taxon>
        <taxon>Dikarya</taxon>
        <taxon>Ascomycota</taxon>
        <taxon>Pezizomycotina</taxon>
        <taxon>Sordariomycetes</taxon>
        <taxon>Hypocreomycetidae</taxon>
        <taxon>Glomerellales</taxon>
        <taxon>Glomerellaceae</taxon>
        <taxon>Colletotrichum</taxon>
        <taxon>Colletotrichum acutatum species complex</taxon>
    </lineage>
</organism>
<gene>
    <name evidence="2" type="ORF">BDP55DRAFT_642088</name>
</gene>
<comment type="caution">
    <text evidence="2">The sequence shown here is derived from an EMBL/GenBank/DDBJ whole genome shotgun (WGS) entry which is preliminary data.</text>
</comment>
<dbReference type="GeneID" id="85457962"/>
<evidence type="ECO:0000256" key="1">
    <source>
        <dbReference type="SAM" id="Phobius"/>
    </source>
</evidence>